<dbReference type="GO" id="GO:0006004">
    <property type="term" value="P:fucose metabolic process"/>
    <property type="evidence" value="ECO:0007669"/>
    <property type="project" value="UniProtKB-KW"/>
</dbReference>
<dbReference type="PANTHER" id="PTHR13398">
    <property type="entry name" value="GDP-FUCOSE PROTEIN O-FUCOSYLTRANSFERASE 2"/>
    <property type="match status" value="1"/>
</dbReference>
<evidence type="ECO:0000256" key="2">
    <source>
        <dbReference type="ARBA" id="ARBA00023253"/>
    </source>
</evidence>
<dbReference type="AlphaFoldDB" id="A0AAD4D7S9"/>
<gene>
    <name evidence="5" type="ORF">BGZ95_000758</name>
</gene>
<reference evidence="5" key="1">
    <citation type="journal article" date="2020" name="Fungal Divers.">
        <title>Resolving the Mortierellaceae phylogeny through synthesis of multi-gene phylogenetics and phylogenomics.</title>
        <authorList>
            <person name="Vandepol N."/>
            <person name="Liber J."/>
            <person name="Desiro A."/>
            <person name="Na H."/>
            <person name="Kennedy M."/>
            <person name="Barry K."/>
            <person name="Grigoriev I.V."/>
            <person name="Miller A.N."/>
            <person name="O'Donnell K."/>
            <person name="Stajich J.E."/>
            <person name="Bonito G."/>
        </authorList>
    </citation>
    <scope>NUCLEOTIDE SEQUENCE</scope>
    <source>
        <strain evidence="5">NRRL 28262</strain>
    </source>
</reference>
<dbReference type="GO" id="GO:0046922">
    <property type="term" value="F:peptide-O-fucosyltransferase activity"/>
    <property type="evidence" value="ECO:0007669"/>
    <property type="project" value="InterPro"/>
</dbReference>
<feature type="region of interest" description="Disordered" evidence="4">
    <location>
        <begin position="313"/>
        <end position="337"/>
    </location>
</feature>
<evidence type="ECO:0000313" key="5">
    <source>
        <dbReference type="EMBL" id="KAG0271432.1"/>
    </source>
</evidence>
<feature type="compositionally biased region" description="Acidic residues" evidence="4">
    <location>
        <begin position="194"/>
        <end position="203"/>
    </location>
</feature>
<dbReference type="PANTHER" id="PTHR13398:SF0">
    <property type="entry name" value="GDP-FUCOSE PROTEIN O-FUCOSYLTRANSFERASE 2"/>
    <property type="match status" value="1"/>
</dbReference>
<comment type="caution">
    <text evidence="5">The sequence shown here is derived from an EMBL/GenBank/DDBJ whole genome shotgun (WGS) entry which is preliminary data.</text>
</comment>
<keyword evidence="3" id="KW-0119">Carbohydrate metabolism</keyword>
<evidence type="ECO:0000256" key="1">
    <source>
        <dbReference type="ARBA" id="ARBA00022679"/>
    </source>
</evidence>
<dbReference type="EMBL" id="JAAAIL010001144">
    <property type="protein sequence ID" value="KAG0271432.1"/>
    <property type="molecule type" value="Genomic_DNA"/>
</dbReference>
<keyword evidence="2" id="KW-0294">Fucose metabolism</keyword>
<sequence>MFALWTRYPSYRTGISTETFGDAGEDYATHDPEITTLPPRAYAPDEKYLILEYSPWLGFNNMRYMIERGLYLSNLLNRTLVLPTDLRIRSCSDFNICAQVATYLTPGSANSRNEQESVFQLDLGYFFDLPHLAERTGGRVIGFRRFMEEIVGAREETLMRLRDVDYGVQVFFELRGKKYSSGAKVGGAGGSDKDDVDMGEGDEVSDRGTSSSKDDIHDESNNNSKERQIVLKTVQRKSWDLAEDPSRTLIDNIIRNGLVDTLREEDGYHPSKHKQVRDDGSVLVNRSFYAFADVQGGGVGRIVSWSVQFQYPPMSDSNKEQDPSQTTSGSNKGYPLLETCRPPPEDPSADQIPWESRFPGFATCHIENYVGLAEELGPIDADVLVVEGQFHTTGWIPLVYSSLENAQNHRLMALTYLMYSPVVHEAADYLMAKLKARIQRRQQQQQQQQGKGVLDNDDANPSDYSWLQLSIHVRRGDFVSQKHGWQKFDDNWMGSLVKDAVESIFGPIGTTLDISSTTPVSNDERGIDTPQDTNHQPHQQIQTPRFGFYMSTDESSPQILDYFQSLGAILFEDLLDDHFESRFGHLIVFDDWIGLVEQLICARAGMFYGTMSSSFSSGILNMRMDGEVVDGGKEKPFGYLYKAGGPVLTPEQQQQG</sequence>
<feature type="compositionally biased region" description="Basic and acidic residues" evidence="4">
    <location>
        <begin position="212"/>
        <end position="228"/>
    </location>
</feature>
<organism evidence="5 6">
    <name type="scientific">Linnemannia exigua</name>
    <dbReference type="NCBI Taxonomy" id="604196"/>
    <lineage>
        <taxon>Eukaryota</taxon>
        <taxon>Fungi</taxon>
        <taxon>Fungi incertae sedis</taxon>
        <taxon>Mucoromycota</taxon>
        <taxon>Mortierellomycotina</taxon>
        <taxon>Mortierellomycetes</taxon>
        <taxon>Mortierellales</taxon>
        <taxon>Mortierellaceae</taxon>
        <taxon>Linnemannia</taxon>
    </lineage>
</organism>
<proteinExistence type="predicted"/>
<evidence type="ECO:0000256" key="4">
    <source>
        <dbReference type="SAM" id="MobiDB-lite"/>
    </source>
</evidence>
<feature type="region of interest" description="Disordered" evidence="4">
    <location>
        <begin position="180"/>
        <end position="228"/>
    </location>
</feature>
<keyword evidence="6" id="KW-1185">Reference proteome</keyword>
<name>A0AAD4D7S9_9FUNG</name>
<protein>
    <submittedName>
        <fullName evidence="5">Uncharacterized protein</fullName>
    </submittedName>
</protein>
<evidence type="ECO:0000256" key="3">
    <source>
        <dbReference type="ARBA" id="ARBA00023277"/>
    </source>
</evidence>
<dbReference type="Proteomes" id="UP001194580">
    <property type="component" value="Unassembled WGS sequence"/>
</dbReference>
<keyword evidence="1" id="KW-0808">Transferase</keyword>
<dbReference type="Gene3D" id="3.40.50.11350">
    <property type="match status" value="1"/>
</dbReference>
<evidence type="ECO:0000313" key="6">
    <source>
        <dbReference type="Proteomes" id="UP001194580"/>
    </source>
</evidence>
<accession>A0AAD4D7S9</accession>
<dbReference type="InterPro" id="IPR045130">
    <property type="entry name" value="OFUT2-like"/>
</dbReference>